<feature type="compositionally biased region" description="Acidic residues" evidence="1">
    <location>
        <begin position="73"/>
        <end position="104"/>
    </location>
</feature>
<organism evidence="3 4">
    <name type="scientific">Vespula maculifrons</name>
    <name type="common">Eastern yellow jacket</name>
    <name type="synonym">Wasp</name>
    <dbReference type="NCBI Taxonomy" id="7453"/>
    <lineage>
        <taxon>Eukaryota</taxon>
        <taxon>Metazoa</taxon>
        <taxon>Ecdysozoa</taxon>
        <taxon>Arthropoda</taxon>
        <taxon>Hexapoda</taxon>
        <taxon>Insecta</taxon>
        <taxon>Pterygota</taxon>
        <taxon>Neoptera</taxon>
        <taxon>Endopterygota</taxon>
        <taxon>Hymenoptera</taxon>
        <taxon>Apocrita</taxon>
        <taxon>Aculeata</taxon>
        <taxon>Vespoidea</taxon>
        <taxon>Vespidae</taxon>
        <taxon>Vespinae</taxon>
        <taxon>Vespula</taxon>
    </lineage>
</organism>
<keyword evidence="2" id="KW-1133">Transmembrane helix</keyword>
<protein>
    <submittedName>
        <fullName evidence="3">Uncharacterized protein</fullName>
    </submittedName>
</protein>
<keyword evidence="2" id="KW-0812">Transmembrane</keyword>
<keyword evidence="4" id="KW-1185">Reference proteome</keyword>
<feature type="compositionally biased region" description="Basic and acidic residues" evidence="1">
    <location>
        <begin position="105"/>
        <end position="117"/>
    </location>
</feature>
<proteinExistence type="predicted"/>
<accession>A0ABD2CI64</accession>
<gene>
    <name evidence="3" type="ORF">V1477_006946</name>
</gene>
<comment type="caution">
    <text evidence="3">The sequence shown here is derived from an EMBL/GenBank/DDBJ whole genome shotgun (WGS) entry which is preliminary data.</text>
</comment>
<feature type="transmembrane region" description="Helical" evidence="2">
    <location>
        <begin position="128"/>
        <end position="147"/>
    </location>
</feature>
<dbReference type="Proteomes" id="UP001607303">
    <property type="component" value="Unassembled WGS sequence"/>
</dbReference>
<keyword evidence="2" id="KW-0472">Membrane</keyword>
<evidence type="ECO:0000256" key="2">
    <source>
        <dbReference type="SAM" id="Phobius"/>
    </source>
</evidence>
<reference evidence="3 4" key="1">
    <citation type="journal article" date="2024" name="Ann. Entomol. Soc. Am.">
        <title>Genomic analyses of the southern and eastern yellowjacket wasps (Hymenoptera: Vespidae) reveal evolutionary signatures of social life.</title>
        <authorList>
            <person name="Catto M.A."/>
            <person name="Caine P.B."/>
            <person name="Orr S.E."/>
            <person name="Hunt B.G."/>
            <person name="Goodisman M.A.D."/>
        </authorList>
    </citation>
    <scope>NUCLEOTIDE SEQUENCE [LARGE SCALE GENOMIC DNA]</scope>
    <source>
        <strain evidence="3">232</strain>
        <tissue evidence="3">Head and thorax</tissue>
    </source>
</reference>
<dbReference type="EMBL" id="JAYRBN010000050">
    <property type="protein sequence ID" value="KAL2744404.1"/>
    <property type="molecule type" value="Genomic_DNA"/>
</dbReference>
<feature type="region of interest" description="Disordered" evidence="1">
    <location>
        <begin position="47"/>
        <end position="124"/>
    </location>
</feature>
<evidence type="ECO:0000256" key="1">
    <source>
        <dbReference type="SAM" id="MobiDB-lite"/>
    </source>
</evidence>
<dbReference type="AlphaFoldDB" id="A0ABD2CI64"/>
<sequence length="207" mass="24517">MAGAARERDRACRYLFAKILGWYATLLIIYSRSRSWRSLEGLEIEQKGRQPGGGRRLTLGPAKASEETGEERREEEEEEEEEDEEEEDEEEEEGEEEEEEEEEREREKETERERERGSSGGWERGESGIIVISSIFVYMQIYVYMLASFTRKKTPMQPIHHRVPSHCMQMRFYSVARYENVGMPELVFEMKQIFHRKSTISHHKLDK</sequence>
<name>A0ABD2CI64_VESMC</name>
<evidence type="ECO:0000313" key="3">
    <source>
        <dbReference type="EMBL" id="KAL2744404.1"/>
    </source>
</evidence>
<feature type="transmembrane region" description="Helical" evidence="2">
    <location>
        <begin position="12"/>
        <end position="30"/>
    </location>
</feature>
<evidence type="ECO:0000313" key="4">
    <source>
        <dbReference type="Proteomes" id="UP001607303"/>
    </source>
</evidence>